<evidence type="ECO:0000256" key="3">
    <source>
        <dbReference type="PIRSR" id="PIRSR015753-3"/>
    </source>
</evidence>
<dbReference type="InterPro" id="IPR036249">
    <property type="entry name" value="Thioredoxin-like_sf"/>
</dbReference>
<dbReference type="SFLD" id="SFLDG01206">
    <property type="entry name" value="Xi.1"/>
    <property type="match status" value="1"/>
</dbReference>
<feature type="site" description="Lowers pKa of active site Cys" evidence="3">
    <location>
        <position position="250"/>
    </location>
</feature>
<sequence>MGVLVDGCWHDRWYDTAKTGGSFEREASRYRRWITPDGDSSGGFKAESGRYHLYVSMACPWAHRTLIIRSLKGLDKHITVSVVHPDMLEQGWQFVPTDSRYRDDLYSLSYLHQLYTRVDRTYSGRVTVPVLWDKKLETIVNNESADIIRMLNQAFDGLDGVRGDRDFYPAELQQEIDEVNSGVYEAVNNGVYRTGFATSQAAYEQAFGALFECMDWLDERLAGQRYLVGNRLTEADWRLFTTLVRFDAVYYSHFKCNRRQIRDYPNLSGYLRDLYQVPGVAETVDLDQIKQHYYVSQRSINPTQIVPVGPELDFMASHGRGALGADFV</sequence>
<accession>A0A1I4S8F4</accession>
<dbReference type="PIRSF" id="PIRSF015753">
    <property type="entry name" value="GST"/>
    <property type="match status" value="1"/>
</dbReference>
<dbReference type="SUPFAM" id="SSF52833">
    <property type="entry name" value="Thioredoxin-like"/>
    <property type="match status" value="1"/>
</dbReference>
<keyword evidence="5" id="KW-0808">Transferase</keyword>
<feature type="active site" description="Proton donor/acceptor" evidence="1">
    <location>
        <position position="192"/>
    </location>
</feature>
<evidence type="ECO:0000256" key="1">
    <source>
        <dbReference type="PIRSR" id="PIRSR015753-1"/>
    </source>
</evidence>
<dbReference type="CDD" id="cd03190">
    <property type="entry name" value="GST_C_Omega_like"/>
    <property type="match status" value="1"/>
</dbReference>
<organism evidence="5 6">
    <name type="scientific">Marinobacter zhejiangensis</name>
    <dbReference type="NCBI Taxonomy" id="488535"/>
    <lineage>
        <taxon>Bacteria</taxon>
        <taxon>Pseudomonadati</taxon>
        <taxon>Pseudomonadota</taxon>
        <taxon>Gammaproteobacteria</taxon>
        <taxon>Pseudomonadales</taxon>
        <taxon>Marinobacteraceae</taxon>
        <taxon>Marinobacter</taxon>
    </lineage>
</organism>
<dbReference type="InterPro" id="IPR016639">
    <property type="entry name" value="GST_Omega/GSH"/>
</dbReference>
<evidence type="ECO:0000256" key="2">
    <source>
        <dbReference type="PIRSR" id="PIRSR015753-2"/>
    </source>
</evidence>
<feature type="binding site" evidence="2">
    <location>
        <position position="92"/>
    </location>
    <ligand>
        <name>glutathione</name>
        <dbReference type="ChEBI" id="CHEBI:57925"/>
    </ligand>
</feature>
<evidence type="ECO:0000313" key="5">
    <source>
        <dbReference type="EMBL" id="SFM60786.1"/>
    </source>
</evidence>
<reference evidence="6" key="1">
    <citation type="submission" date="2016-10" db="EMBL/GenBank/DDBJ databases">
        <authorList>
            <person name="Varghese N."/>
            <person name="Submissions S."/>
        </authorList>
    </citation>
    <scope>NUCLEOTIDE SEQUENCE [LARGE SCALE GENOMIC DNA]</scope>
    <source>
        <strain evidence="6">CGMCC 1.7061</strain>
    </source>
</reference>
<dbReference type="PANTHER" id="PTHR32419">
    <property type="entry name" value="GLUTATHIONYL-HYDROQUINONE REDUCTASE"/>
    <property type="match status" value="1"/>
</dbReference>
<gene>
    <name evidence="5" type="ORF">SAMN04487963_3082</name>
</gene>
<dbReference type="Proteomes" id="UP000198519">
    <property type="component" value="Unassembled WGS sequence"/>
</dbReference>
<dbReference type="InterPro" id="IPR010987">
    <property type="entry name" value="Glutathione-S-Trfase_C-like"/>
</dbReference>
<evidence type="ECO:0000259" key="4">
    <source>
        <dbReference type="PROSITE" id="PS50405"/>
    </source>
</evidence>
<dbReference type="STRING" id="488535.SAMN04487963_3082"/>
<dbReference type="GO" id="GO:0004364">
    <property type="term" value="F:glutathione transferase activity"/>
    <property type="evidence" value="ECO:0007669"/>
    <property type="project" value="InterPro"/>
</dbReference>
<dbReference type="GO" id="GO:0005737">
    <property type="term" value="C:cytoplasm"/>
    <property type="evidence" value="ECO:0007669"/>
    <property type="project" value="TreeGrafter"/>
</dbReference>
<dbReference type="SUPFAM" id="SSF47616">
    <property type="entry name" value="GST C-terminal domain-like"/>
    <property type="match status" value="1"/>
</dbReference>
<dbReference type="InterPro" id="IPR004045">
    <property type="entry name" value="Glutathione_S-Trfase_N"/>
</dbReference>
<evidence type="ECO:0000313" key="6">
    <source>
        <dbReference type="Proteomes" id="UP000198519"/>
    </source>
</evidence>
<dbReference type="EMBL" id="FOUE01000005">
    <property type="protein sequence ID" value="SFM60786.1"/>
    <property type="molecule type" value="Genomic_DNA"/>
</dbReference>
<dbReference type="SFLD" id="SFLDG01148">
    <property type="entry name" value="Xi_(cytGST)"/>
    <property type="match status" value="1"/>
</dbReference>
<keyword evidence="6" id="KW-1185">Reference proteome</keyword>
<feature type="active site" description="Nucleophile" evidence="1">
    <location>
        <position position="59"/>
    </location>
</feature>
<dbReference type="InterPro" id="IPR047047">
    <property type="entry name" value="GST_Omega-like_C"/>
</dbReference>
<protein>
    <submittedName>
        <fullName evidence="5">Putative glutathione S-transferase</fullName>
    </submittedName>
</protein>
<name>A0A1I4S8F4_9GAMM</name>
<dbReference type="Pfam" id="PF13409">
    <property type="entry name" value="GST_N_2"/>
    <property type="match status" value="1"/>
</dbReference>
<proteinExistence type="predicted"/>
<dbReference type="RefSeq" id="WP_092024246.1">
    <property type="nucleotide sequence ID" value="NZ_FOUE01000005.1"/>
</dbReference>
<dbReference type="SFLD" id="SFLDS00019">
    <property type="entry name" value="Glutathione_Transferase_(cytos"/>
    <property type="match status" value="1"/>
</dbReference>
<feature type="binding site" evidence="2">
    <location>
        <begin position="143"/>
        <end position="144"/>
    </location>
    <ligand>
        <name>glutathione</name>
        <dbReference type="ChEBI" id="CHEBI:57925"/>
    </ligand>
</feature>
<dbReference type="FunFam" id="3.40.30.10:FF:000058">
    <property type="entry name" value="Glutathione S-transferase, omega"/>
    <property type="match status" value="1"/>
</dbReference>
<dbReference type="AlphaFoldDB" id="A0A1I4S8F4"/>
<dbReference type="OrthoDB" id="9769158at2"/>
<feature type="site" description="Lowers pKa of active site Cys" evidence="3">
    <location>
        <position position="293"/>
    </location>
</feature>
<feature type="binding site" evidence="2">
    <location>
        <begin position="125"/>
        <end position="128"/>
    </location>
    <ligand>
        <name>glutathione</name>
        <dbReference type="ChEBI" id="CHEBI:57925"/>
    </ligand>
</feature>
<dbReference type="Gene3D" id="3.40.30.10">
    <property type="entry name" value="Glutaredoxin"/>
    <property type="match status" value="1"/>
</dbReference>
<dbReference type="InterPro" id="IPR036282">
    <property type="entry name" value="Glutathione-S-Trfase_C_sf"/>
</dbReference>
<dbReference type="Pfam" id="PF13410">
    <property type="entry name" value="GST_C_2"/>
    <property type="match status" value="1"/>
</dbReference>
<dbReference type="Gene3D" id="1.20.1050.10">
    <property type="match status" value="1"/>
</dbReference>
<dbReference type="PROSITE" id="PS50405">
    <property type="entry name" value="GST_CTER"/>
    <property type="match status" value="1"/>
</dbReference>
<dbReference type="PANTHER" id="PTHR32419:SF6">
    <property type="entry name" value="GLUTATHIONE S-TRANSFERASE OMEGA-LIKE 1-RELATED"/>
    <property type="match status" value="1"/>
</dbReference>
<dbReference type="InterPro" id="IPR040079">
    <property type="entry name" value="Glutathione_S-Trfase"/>
</dbReference>
<feature type="domain" description="GST C-terminal" evidence="4">
    <location>
        <begin position="169"/>
        <end position="293"/>
    </location>
</feature>